<evidence type="ECO:0000256" key="1">
    <source>
        <dbReference type="ARBA" id="ARBA00023002"/>
    </source>
</evidence>
<evidence type="ECO:0000313" key="2">
    <source>
        <dbReference type="EMBL" id="MBP2364782.1"/>
    </source>
</evidence>
<comment type="caution">
    <text evidence="2">The sequence shown here is derived from an EMBL/GenBank/DDBJ whole genome shotgun (WGS) entry which is preliminary data.</text>
</comment>
<reference evidence="2 3" key="1">
    <citation type="submission" date="2021-03" db="EMBL/GenBank/DDBJ databases">
        <title>Sequencing the genomes of 1000 actinobacteria strains.</title>
        <authorList>
            <person name="Klenk H.-P."/>
        </authorList>
    </citation>
    <scope>NUCLEOTIDE SEQUENCE [LARGE SCALE GENOMIC DNA]</scope>
    <source>
        <strain evidence="2 3">DSM 45256</strain>
    </source>
</reference>
<dbReference type="SUPFAM" id="SSF51905">
    <property type="entry name" value="FAD/NAD(P)-binding domain"/>
    <property type="match status" value="2"/>
</dbReference>
<dbReference type="Gene3D" id="3.50.50.60">
    <property type="entry name" value="FAD/NAD(P)-binding domain"/>
    <property type="match status" value="1"/>
</dbReference>
<dbReference type="Proteomes" id="UP001519295">
    <property type="component" value="Unassembled WGS sequence"/>
</dbReference>
<accession>A0ABS4VLJ6</accession>
<organism evidence="2 3">
    <name type="scientific">Pseudonocardia parietis</name>
    <dbReference type="NCBI Taxonomy" id="570936"/>
    <lineage>
        <taxon>Bacteria</taxon>
        <taxon>Bacillati</taxon>
        <taxon>Actinomycetota</taxon>
        <taxon>Actinomycetes</taxon>
        <taxon>Pseudonocardiales</taxon>
        <taxon>Pseudonocardiaceae</taxon>
        <taxon>Pseudonocardia</taxon>
    </lineage>
</organism>
<dbReference type="PANTHER" id="PTHR43539">
    <property type="entry name" value="FLAVIN-BINDING MONOOXYGENASE-LIKE PROTEIN (AFU_ORTHOLOGUE AFUA_4G09220)"/>
    <property type="match status" value="1"/>
</dbReference>
<proteinExistence type="predicted"/>
<gene>
    <name evidence="2" type="ORF">JOF36_000478</name>
</gene>
<dbReference type="RefSeq" id="WP_210024798.1">
    <property type="nucleotide sequence ID" value="NZ_JAGINU010000001.1"/>
</dbReference>
<protein>
    <submittedName>
        <fullName evidence="2">Flavoprotein involved in K+ transport</fullName>
    </submittedName>
</protein>
<keyword evidence="1" id="KW-0560">Oxidoreductase</keyword>
<evidence type="ECO:0000313" key="3">
    <source>
        <dbReference type="Proteomes" id="UP001519295"/>
    </source>
</evidence>
<dbReference type="InterPro" id="IPR036188">
    <property type="entry name" value="FAD/NAD-bd_sf"/>
</dbReference>
<sequence length="500" mass="53366">MSGLAVTDATFVPEGQFIQASVTFETPVHRAEGVLRLTSTDGQVWKAWTLLTAARELVGREEAIAHRRPHGAESQVPGGPTWAQTREREREFLDGDPDVVVIGAGHSGLGLAARLTRMGVRTLVVDRNDRVGDNWRRRYDSLRLHDPVWYDHLPYLPFPSSWPVFTPKDKLADWLEHYVAALDLDVWTGTSLTAGTHDGDGWDLVLRRADGSQRQLRARHVVLATGVSGTEARIPQIPGADAFEGTVFHSSTFPGGAGFSGRRAVVVGAGNSAHDIAQDLAVHGASVTMVQRSSTYVVSAEASALAMAGLYDETGPPTEVADLLGASFPHRAGGDAQRGMTARMAEADADLLTGLDRAGFRRNDGIDGTGALMLFLEKGGGYYIDVGCSGLIADGTVAVRSGVDVERHGASGVLLSDGSELAADVVVLATGYHGMVETARTLLGDDVADRCGPVWGLDAEGELRGVWRRTGQPGLWFMGGNLAMARFYGRFLALQLAADS</sequence>
<dbReference type="PANTHER" id="PTHR43539:SF68">
    <property type="entry name" value="FLAVIN-BINDING MONOOXYGENASE-LIKE PROTEIN (AFU_ORTHOLOGUE AFUA_4G09220)"/>
    <property type="match status" value="1"/>
</dbReference>
<dbReference type="InterPro" id="IPR050982">
    <property type="entry name" value="Auxin_biosynth/cation_transpt"/>
</dbReference>
<dbReference type="PRINTS" id="PR00411">
    <property type="entry name" value="PNDRDTASEI"/>
</dbReference>
<dbReference type="EMBL" id="JAGINU010000001">
    <property type="protein sequence ID" value="MBP2364782.1"/>
    <property type="molecule type" value="Genomic_DNA"/>
</dbReference>
<dbReference type="Pfam" id="PF13738">
    <property type="entry name" value="Pyr_redox_3"/>
    <property type="match status" value="1"/>
</dbReference>
<keyword evidence="3" id="KW-1185">Reference proteome</keyword>
<name>A0ABS4VLJ6_9PSEU</name>
<dbReference type="PRINTS" id="PR00368">
    <property type="entry name" value="FADPNR"/>
</dbReference>